<organism evidence="3 4">
    <name type="scientific">Pleurodeles waltl</name>
    <name type="common">Iberian ribbed newt</name>
    <dbReference type="NCBI Taxonomy" id="8319"/>
    <lineage>
        <taxon>Eukaryota</taxon>
        <taxon>Metazoa</taxon>
        <taxon>Chordata</taxon>
        <taxon>Craniata</taxon>
        <taxon>Vertebrata</taxon>
        <taxon>Euteleostomi</taxon>
        <taxon>Amphibia</taxon>
        <taxon>Batrachia</taxon>
        <taxon>Caudata</taxon>
        <taxon>Salamandroidea</taxon>
        <taxon>Salamandridae</taxon>
        <taxon>Pleurodelinae</taxon>
        <taxon>Pleurodeles</taxon>
    </lineage>
</organism>
<proteinExistence type="predicted"/>
<evidence type="ECO:0000313" key="3">
    <source>
        <dbReference type="EMBL" id="KAJ1214795.1"/>
    </source>
</evidence>
<keyword evidence="4" id="KW-1185">Reference proteome</keyword>
<dbReference type="GO" id="GO:0015074">
    <property type="term" value="P:DNA integration"/>
    <property type="evidence" value="ECO:0007669"/>
    <property type="project" value="InterPro"/>
</dbReference>
<feature type="domain" description="Integrase catalytic" evidence="2">
    <location>
        <begin position="1"/>
        <end position="128"/>
    </location>
</feature>
<dbReference type="SUPFAM" id="SSF53098">
    <property type="entry name" value="Ribonuclease H-like"/>
    <property type="match status" value="1"/>
</dbReference>
<evidence type="ECO:0000259" key="2">
    <source>
        <dbReference type="PROSITE" id="PS50994"/>
    </source>
</evidence>
<dbReference type="InterPro" id="IPR050951">
    <property type="entry name" value="Retrovirus_Pol_polyprotein"/>
</dbReference>
<dbReference type="InterPro" id="IPR036397">
    <property type="entry name" value="RNaseH_sf"/>
</dbReference>
<accession>A0AAV7WPT4</accession>
<dbReference type="InterPro" id="IPR012337">
    <property type="entry name" value="RNaseH-like_sf"/>
</dbReference>
<dbReference type="AlphaFoldDB" id="A0AAV7WPT4"/>
<dbReference type="PROSITE" id="PS50994">
    <property type="entry name" value="INTEGRASE"/>
    <property type="match status" value="1"/>
</dbReference>
<dbReference type="GO" id="GO:0003676">
    <property type="term" value="F:nucleic acid binding"/>
    <property type="evidence" value="ECO:0007669"/>
    <property type="project" value="InterPro"/>
</dbReference>
<evidence type="ECO:0000313" key="4">
    <source>
        <dbReference type="Proteomes" id="UP001066276"/>
    </source>
</evidence>
<dbReference type="EMBL" id="JANPWB010000001">
    <property type="protein sequence ID" value="KAJ1214795.1"/>
    <property type="molecule type" value="Genomic_DNA"/>
</dbReference>
<dbReference type="InterPro" id="IPR001584">
    <property type="entry name" value="Integrase_cat-core"/>
</dbReference>
<gene>
    <name evidence="3" type="ORF">NDU88_002406</name>
</gene>
<protein>
    <recommendedName>
        <fullName evidence="2">Integrase catalytic domain-containing protein</fullName>
    </recommendedName>
</protein>
<dbReference type="Gene3D" id="3.30.420.10">
    <property type="entry name" value="Ribonuclease H-like superfamily/Ribonuclease H"/>
    <property type="match status" value="1"/>
</dbReference>
<name>A0AAV7WPT4_PLEWA</name>
<sequence>MDVHSRWLVVKFRRDITTESTIRTLEDIFKEEGYPCKMITDNSTQLVSEEMTKYLEYSGIYHTCTSLYNSQANGMVERANRMVRGVVQMAIEKKGSVRKMVSDLVWAYRTTSNSSTGKVPFEMMRGRKANTRMCPSWMKNVMSGDLAKEQREKGSSGGQKQREKGSRIKTGDWVKVKPARISGGLTKFRGPYKVKEVHESFIVLENGEKWNTRRVALYGKEKDGCMV</sequence>
<feature type="region of interest" description="Disordered" evidence="1">
    <location>
        <begin position="147"/>
        <end position="171"/>
    </location>
</feature>
<dbReference type="PANTHER" id="PTHR37984:SF15">
    <property type="entry name" value="INTEGRASE CATALYTIC DOMAIN-CONTAINING PROTEIN"/>
    <property type="match status" value="1"/>
</dbReference>
<evidence type="ECO:0000256" key="1">
    <source>
        <dbReference type="SAM" id="MobiDB-lite"/>
    </source>
</evidence>
<reference evidence="3" key="1">
    <citation type="journal article" date="2022" name="bioRxiv">
        <title>Sequencing and chromosome-scale assembly of the giantPleurodeles waltlgenome.</title>
        <authorList>
            <person name="Brown T."/>
            <person name="Elewa A."/>
            <person name="Iarovenko S."/>
            <person name="Subramanian E."/>
            <person name="Araus A.J."/>
            <person name="Petzold A."/>
            <person name="Susuki M."/>
            <person name="Suzuki K.-i.T."/>
            <person name="Hayashi T."/>
            <person name="Toyoda A."/>
            <person name="Oliveira C."/>
            <person name="Osipova E."/>
            <person name="Leigh N.D."/>
            <person name="Simon A."/>
            <person name="Yun M.H."/>
        </authorList>
    </citation>
    <scope>NUCLEOTIDE SEQUENCE</scope>
    <source>
        <strain evidence="3">20211129_DDA</strain>
        <tissue evidence="3">Liver</tissue>
    </source>
</reference>
<dbReference type="PANTHER" id="PTHR37984">
    <property type="entry name" value="PROTEIN CBG26694"/>
    <property type="match status" value="1"/>
</dbReference>
<dbReference type="Proteomes" id="UP001066276">
    <property type="component" value="Chromosome 1_1"/>
</dbReference>
<comment type="caution">
    <text evidence="3">The sequence shown here is derived from an EMBL/GenBank/DDBJ whole genome shotgun (WGS) entry which is preliminary data.</text>
</comment>